<feature type="compositionally biased region" description="Gly residues" evidence="1">
    <location>
        <begin position="57"/>
        <end position="71"/>
    </location>
</feature>
<organism evidence="3 4">
    <name type="scientific">Striga hermonthica</name>
    <name type="common">Purple witchweed</name>
    <name type="synonym">Buchnera hermonthica</name>
    <dbReference type="NCBI Taxonomy" id="68872"/>
    <lineage>
        <taxon>Eukaryota</taxon>
        <taxon>Viridiplantae</taxon>
        <taxon>Streptophyta</taxon>
        <taxon>Embryophyta</taxon>
        <taxon>Tracheophyta</taxon>
        <taxon>Spermatophyta</taxon>
        <taxon>Magnoliopsida</taxon>
        <taxon>eudicotyledons</taxon>
        <taxon>Gunneridae</taxon>
        <taxon>Pentapetalae</taxon>
        <taxon>asterids</taxon>
        <taxon>lamiids</taxon>
        <taxon>Lamiales</taxon>
        <taxon>Orobanchaceae</taxon>
        <taxon>Buchnereae</taxon>
        <taxon>Striga</taxon>
    </lineage>
</organism>
<feature type="domain" description="Retrovirus-related Pol polyprotein from transposon TNT 1-94-like beta-barrel" evidence="2">
    <location>
        <begin position="202"/>
        <end position="260"/>
    </location>
</feature>
<name>A0A9N7NPN4_STRHE</name>
<evidence type="ECO:0000256" key="1">
    <source>
        <dbReference type="SAM" id="MobiDB-lite"/>
    </source>
</evidence>
<keyword evidence="4" id="KW-1185">Reference proteome</keyword>
<feature type="non-terminal residue" evidence="3">
    <location>
        <position position="1"/>
    </location>
</feature>
<dbReference type="InterPro" id="IPR054722">
    <property type="entry name" value="PolX-like_BBD"/>
</dbReference>
<dbReference type="PANTHER" id="PTHR34222:SF99">
    <property type="entry name" value="PROTEIN, PUTATIVE-RELATED"/>
    <property type="match status" value="1"/>
</dbReference>
<comment type="caution">
    <text evidence="3">The sequence shown here is derived from an EMBL/GenBank/DDBJ whole genome shotgun (WGS) entry which is preliminary data.</text>
</comment>
<accession>A0A9N7NPN4</accession>
<evidence type="ECO:0000313" key="3">
    <source>
        <dbReference type="EMBL" id="CAA0840080.1"/>
    </source>
</evidence>
<dbReference type="AlphaFoldDB" id="A0A9N7NPN4"/>
<dbReference type="Proteomes" id="UP001153555">
    <property type="component" value="Unassembled WGS sequence"/>
</dbReference>
<dbReference type="Pfam" id="PF22936">
    <property type="entry name" value="Pol_BBD"/>
    <property type="match status" value="1"/>
</dbReference>
<feature type="non-terminal residue" evidence="3">
    <location>
        <position position="260"/>
    </location>
</feature>
<dbReference type="PANTHER" id="PTHR34222">
    <property type="entry name" value="GAG_PRE-INTEGRS DOMAIN-CONTAINING PROTEIN"/>
    <property type="match status" value="1"/>
</dbReference>
<evidence type="ECO:0000259" key="2">
    <source>
        <dbReference type="Pfam" id="PF22936"/>
    </source>
</evidence>
<gene>
    <name evidence="3" type="ORF">SHERM_06535</name>
</gene>
<dbReference type="EMBL" id="CACSLK010031655">
    <property type="protein sequence ID" value="CAA0840080.1"/>
    <property type="molecule type" value="Genomic_DNA"/>
</dbReference>
<sequence length="260" mass="28641">ILLFDPLPSINKAYSMVLSAERQRSVTNSFDNIEKMAMTAKYEGYGRGQVGQNRSFGGRGGNWQSGRGRGGTRLSKEERAKLLCDKCGMYGHTIATCFKIHGVPEWYKDLKVQQAKSYANSAETYEDEEQWGVKAPERKSSADSELSLVVKQLQEITQYIKGKENLDGQVDYAQMANIRHQREDDGVHFALTIAENLSSGVWIIDTGASRHTCGDLNIMSNISVLKEPVSVCLPDGSHKGVNIGGTVAVTNTLTLKGVLY</sequence>
<evidence type="ECO:0000313" key="4">
    <source>
        <dbReference type="Proteomes" id="UP001153555"/>
    </source>
</evidence>
<proteinExistence type="predicted"/>
<protein>
    <recommendedName>
        <fullName evidence="2">Retrovirus-related Pol polyprotein from transposon TNT 1-94-like beta-barrel domain-containing protein</fullName>
    </recommendedName>
</protein>
<reference evidence="3" key="1">
    <citation type="submission" date="2019-12" db="EMBL/GenBank/DDBJ databases">
        <authorList>
            <person name="Scholes J."/>
        </authorList>
    </citation>
    <scope>NUCLEOTIDE SEQUENCE</scope>
</reference>
<feature type="region of interest" description="Disordered" evidence="1">
    <location>
        <begin position="53"/>
        <end position="74"/>
    </location>
</feature>
<dbReference type="OrthoDB" id="913992at2759"/>